<dbReference type="AlphaFoldDB" id="A0AAV9GBB5"/>
<dbReference type="Pfam" id="PF01593">
    <property type="entry name" value="Amino_oxidase"/>
    <property type="match status" value="1"/>
</dbReference>
<proteinExistence type="inferred from homology"/>
<evidence type="ECO:0000256" key="5">
    <source>
        <dbReference type="PIRSR" id="PIRSR601613-1"/>
    </source>
</evidence>
<evidence type="ECO:0000256" key="3">
    <source>
        <dbReference type="ARBA" id="ARBA00023002"/>
    </source>
</evidence>
<feature type="domain" description="Amine oxidase" evidence="7">
    <location>
        <begin position="17"/>
        <end position="369"/>
    </location>
</feature>
<comment type="similarity">
    <text evidence="2 6">Belongs to the flavin monoamine oxidase family.</text>
</comment>
<accession>A0AAV9GBB5</accession>
<dbReference type="SUPFAM" id="SSF51905">
    <property type="entry name" value="FAD/NAD(P)-binding domain"/>
    <property type="match status" value="1"/>
</dbReference>
<sequence>MSKYQRVVDVVIVGGGLSGLRAAVEIHRSGFSCVVLEALDQVGGKTVGLGAAWINDGNQSEISSLAKWFGLDLISQHVSGKSLYQRKDGRVLEYFPGFADDVLDPEVIELHRRLNLLADSELIPGITMSLDSAAGYAADTVAEAFLGVSAGEVSALFMIELIRSSGSLEQMSSSFEGGSHCLRVRQGAESFSIHLAGILPPGTVHLSSPVIEIRQHEDRPRCFTQVADGRVFESKKVIVSTPRIAHRNVKFAPPLPPRMTALVRRGIPGFHARMDLEYSEPWWRERGLSGFTELLASCGPVSLTRDTCIEGDKHYSLTCSIVGRAGREWSTLPATERKQKVVDQIGDIFGSTPGKEPISVPITISEKQWLDGMVTVMPPVVPTQILAKISRITSANRSTTRPTEIWRIIGQEMCTLLVLKWQKCGEGTWRGPYNLG</sequence>
<evidence type="ECO:0000256" key="1">
    <source>
        <dbReference type="ARBA" id="ARBA00001974"/>
    </source>
</evidence>
<name>A0AAV9GBB5_9PEZI</name>
<evidence type="ECO:0000256" key="2">
    <source>
        <dbReference type="ARBA" id="ARBA00005995"/>
    </source>
</evidence>
<keyword evidence="9" id="KW-1185">Reference proteome</keyword>
<organism evidence="8 9">
    <name type="scientific">Podospora aff. communis PSN243</name>
    <dbReference type="NCBI Taxonomy" id="3040156"/>
    <lineage>
        <taxon>Eukaryota</taxon>
        <taxon>Fungi</taxon>
        <taxon>Dikarya</taxon>
        <taxon>Ascomycota</taxon>
        <taxon>Pezizomycotina</taxon>
        <taxon>Sordariomycetes</taxon>
        <taxon>Sordariomycetidae</taxon>
        <taxon>Sordariales</taxon>
        <taxon>Podosporaceae</taxon>
        <taxon>Podospora</taxon>
    </lineage>
</organism>
<dbReference type="SUPFAM" id="SSF54373">
    <property type="entry name" value="FAD-linked reductases, C-terminal domain"/>
    <property type="match status" value="1"/>
</dbReference>
<feature type="binding site" evidence="5">
    <location>
        <position position="210"/>
    </location>
    <ligand>
        <name>FAD</name>
        <dbReference type="ChEBI" id="CHEBI:57692"/>
    </ligand>
</feature>
<feature type="binding site" evidence="5">
    <location>
        <position position="18"/>
    </location>
    <ligand>
        <name>FAD</name>
        <dbReference type="ChEBI" id="CHEBI:57692"/>
    </ligand>
</feature>
<dbReference type="InterPro" id="IPR001613">
    <property type="entry name" value="Flavin_amine_oxidase"/>
</dbReference>
<dbReference type="GO" id="GO:0097621">
    <property type="term" value="F:monoamine oxidase activity"/>
    <property type="evidence" value="ECO:0007669"/>
    <property type="project" value="UniProtKB-EC"/>
</dbReference>
<evidence type="ECO:0000256" key="4">
    <source>
        <dbReference type="ARBA" id="ARBA00048448"/>
    </source>
</evidence>
<dbReference type="Gene3D" id="3.50.50.60">
    <property type="entry name" value="FAD/NAD(P)-binding domain"/>
    <property type="match status" value="1"/>
</dbReference>
<protein>
    <recommendedName>
        <fullName evidence="6">Amine oxidase</fullName>
        <ecNumber evidence="6">1.4.3.-</ecNumber>
    </recommendedName>
</protein>
<keyword evidence="6" id="KW-0274">FAD</keyword>
<evidence type="ECO:0000313" key="8">
    <source>
        <dbReference type="EMBL" id="KAK4444517.1"/>
    </source>
</evidence>
<dbReference type="InterPro" id="IPR050703">
    <property type="entry name" value="Flavin_MAO"/>
</dbReference>
<dbReference type="PRINTS" id="PR00757">
    <property type="entry name" value="AMINEOXDASEF"/>
</dbReference>
<dbReference type="InterPro" id="IPR036188">
    <property type="entry name" value="FAD/NAD-bd_sf"/>
</dbReference>
<dbReference type="EMBL" id="MU865976">
    <property type="protein sequence ID" value="KAK4444517.1"/>
    <property type="molecule type" value="Genomic_DNA"/>
</dbReference>
<dbReference type="PANTHER" id="PTHR43563">
    <property type="entry name" value="AMINE OXIDASE"/>
    <property type="match status" value="1"/>
</dbReference>
<comment type="cofactor">
    <cofactor evidence="1 6">
        <name>FAD</name>
        <dbReference type="ChEBI" id="CHEBI:57692"/>
    </cofactor>
</comment>
<reference evidence="8" key="2">
    <citation type="submission" date="2023-05" db="EMBL/GenBank/DDBJ databases">
        <authorList>
            <consortium name="Lawrence Berkeley National Laboratory"/>
            <person name="Steindorff A."/>
            <person name="Hensen N."/>
            <person name="Bonometti L."/>
            <person name="Westerberg I."/>
            <person name="Brannstrom I.O."/>
            <person name="Guillou S."/>
            <person name="Cros-Aarteil S."/>
            <person name="Calhoun S."/>
            <person name="Haridas S."/>
            <person name="Kuo A."/>
            <person name="Mondo S."/>
            <person name="Pangilinan J."/>
            <person name="Riley R."/>
            <person name="Labutti K."/>
            <person name="Andreopoulos B."/>
            <person name="Lipzen A."/>
            <person name="Chen C."/>
            <person name="Yanf M."/>
            <person name="Daum C."/>
            <person name="Ng V."/>
            <person name="Clum A."/>
            <person name="Ohm R."/>
            <person name="Martin F."/>
            <person name="Silar P."/>
            <person name="Natvig D."/>
            <person name="Lalanne C."/>
            <person name="Gautier V."/>
            <person name="Ament-Velasquez S.L."/>
            <person name="Kruys A."/>
            <person name="Hutchinson M.I."/>
            <person name="Powell A.J."/>
            <person name="Barry K."/>
            <person name="Miller A.N."/>
            <person name="Grigoriev I.V."/>
            <person name="Debuchy R."/>
            <person name="Gladieux P."/>
            <person name="Thoren M.H."/>
            <person name="Johannesson H."/>
        </authorList>
    </citation>
    <scope>NUCLEOTIDE SEQUENCE</scope>
    <source>
        <strain evidence="8">PSN243</strain>
    </source>
</reference>
<reference evidence="8" key="1">
    <citation type="journal article" date="2023" name="Mol. Phylogenet. Evol.">
        <title>Genome-scale phylogeny and comparative genomics of the fungal order Sordariales.</title>
        <authorList>
            <person name="Hensen N."/>
            <person name="Bonometti L."/>
            <person name="Westerberg I."/>
            <person name="Brannstrom I.O."/>
            <person name="Guillou S."/>
            <person name="Cros-Aarteil S."/>
            <person name="Calhoun S."/>
            <person name="Haridas S."/>
            <person name="Kuo A."/>
            <person name="Mondo S."/>
            <person name="Pangilinan J."/>
            <person name="Riley R."/>
            <person name="LaButti K."/>
            <person name="Andreopoulos B."/>
            <person name="Lipzen A."/>
            <person name="Chen C."/>
            <person name="Yan M."/>
            <person name="Daum C."/>
            <person name="Ng V."/>
            <person name="Clum A."/>
            <person name="Steindorff A."/>
            <person name="Ohm R.A."/>
            <person name="Martin F."/>
            <person name="Silar P."/>
            <person name="Natvig D.O."/>
            <person name="Lalanne C."/>
            <person name="Gautier V."/>
            <person name="Ament-Velasquez S.L."/>
            <person name="Kruys A."/>
            <person name="Hutchinson M.I."/>
            <person name="Powell A.J."/>
            <person name="Barry K."/>
            <person name="Miller A.N."/>
            <person name="Grigoriev I.V."/>
            <person name="Debuchy R."/>
            <person name="Gladieux P."/>
            <person name="Hiltunen Thoren M."/>
            <person name="Johannesson H."/>
        </authorList>
    </citation>
    <scope>NUCLEOTIDE SEQUENCE</scope>
    <source>
        <strain evidence="8">PSN243</strain>
    </source>
</reference>
<keyword evidence="3 6" id="KW-0560">Oxidoreductase</keyword>
<comment type="catalytic activity">
    <reaction evidence="4">
        <text>a secondary aliphatic amine + O2 + H2O = a primary amine + an aldehyde + H2O2</text>
        <dbReference type="Rhea" id="RHEA:26414"/>
        <dbReference type="ChEBI" id="CHEBI:15377"/>
        <dbReference type="ChEBI" id="CHEBI:15379"/>
        <dbReference type="ChEBI" id="CHEBI:16240"/>
        <dbReference type="ChEBI" id="CHEBI:17478"/>
        <dbReference type="ChEBI" id="CHEBI:58855"/>
        <dbReference type="ChEBI" id="CHEBI:65296"/>
        <dbReference type="EC" id="1.4.3.4"/>
    </reaction>
</comment>
<comment type="caution">
    <text evidence="8">The sequence shown here is derived from an EMBL/GenBank/DDBJ whole genome shotgun (WGS) entry which is preliminary data.</text>
</comment>
<evidence type="ECO:0000313" key="9">
    <source>
        <dbReference type="Proteomes" id="UP001321760"/>
    </source>
</evidence>
<evidence type="ECO:0000256" key="6">
    <source>
        <dbReference type="RuleBase" id="RU362067"/>
    </source>
</evidence>
<dbReference type="Proteomes" id="UP001321760">
    <property type="component" value="Unassembled WGS sequence"/>
</dbReference>
<dbReference type="EC" id="1.4.3.-" evidence="6"/>
<feature type="binding site" evidence="5">
    <location>
        <begin position="37"/>
        <end position="38"/>
    </location>
    <ligand>
        <name>FAD</name>
        <dbReference type="ChEBI" id="CHEBI:57692"/>
    </ligand>
</feature>
<evidence type="ECO:0000259" key="7">
    <source>
        <dbReference type="Pfam" id="PF01593"/>
    </source>
</evidence>
<dbReference type="PANTHER" id="PTHR43563:SF14">
    <property type="entry name" value="AMINE OXIDASE"/>
    <property type="match status" value="1"/>
</dbReference>
<keyword evidence="6" id="KW-0285">Flavoprotein</keyword>
<dbReference type="InterPro" id="IPR002937">
    <property type="entry name" value="Amino_oxidase"/>
</dbReference>
<gene>
    <name evidence="8" type="ORF">QBC34DRAFT_385209</name>
</gene>